<dbReference type="PANTHER" id="PTHR43416">
    <property type="entry name" value="DIHYDROLIPOYLLYSINE-RESIDUE SUCCINYLTRANSFERASE COMPONENT OF 2-OXOGLUTARATE DEHYDROGENASE COMPLEX, MITOCHONDRIAL-RELATED"/>
    <property type="match status" value="1"/>
</dbReference>
<evidence type="ECO:0000313" key="6">
    <source>
        <dbReference type="Proteomes" id="UP000075714"/>
    </source>
</evidence>
<dbReference type="Proteomes" id="UP000075714">
    <property type="component" value="Unassembled WGS sequence"/>
</dbReference>
<keyword evidence="6" id="KW-1185">Reference proteome</keyword>
<sequence length="1756" mass="190260">MFPVRPEQLPELISVVLVAAAQSEADLIRIACDTPALHVRGRVIAQHARHLAALHSRLAPHLDEEAVRLWEQAEDGIPRDLLATASHVTTEEEAAALAEHMRGRQEGYAHVRYGSAEHAAATTDPEYGGSGRSTSGRNQIPTAEAESKTAGTSGGQRTINRERLAAAMLQLPAAERAPLCGLFQAHQYKAATQYLLARAARIPLADVPGLEGMANYALKLERHLKYFHAEYAKALASAVPLPAAPPIMPPSATTATPGERPTVPAVDEPEPAGLPPPAVAVAAAGAAGAAAPSGLPAAPAVYVLNVQAEREAEAQPHPAHIAARRGAHAAQRGRQPMYGADEVELLPISASGALPRILRAGAAGLPQALARDNPLVLVAGAEPLSDYGAQWPLLAHPNRFPNGTGGQPAGMTEAHWVQLQLRRWYPPDDHSGQAPHFVLDMFDRLQRHQVNDWVTQHLQIHPHLVERLQNITYDQVLQALELLALGLRGQELADRVRAAPPIVADLVRGVRMSTSKVAGTTASAGSLRSRAYGLWVLYGPPTLSLTLNPSSINAEQFYQLCGAGYGFDADGKPVGRPAPGDRWQLVAGHPVSSAQCFDACMRAFFEIYAGWRFGELDQANPNCLFGRVDAYVHKPETNQRGELHAHPSLWQHAFHPTRLRTALAGWQRQAVLRFMEGIQGQSFASPTLSGAVQLPEGQAPPQARPVRRGPPQPSSCACEQGRHRVHAECQHQPALAHLRDALQAVRRRVQDDAARTCQLPLSDANPDPERAALFAAEAALEVLVHDHLTGTCTPPGTPATDDNCRLRHPRALNWESAVDPATGCVHRKRYGCTLVAHIVSFLLALPCNHTVTFACEVSRVLRTQELWDRKHPTLPKTHPSRPRLLRIEAMAAELADYALKYNTKAEASEGAAGQLAAVLLLKMQQRGILVRTGRHLSPTITAVAEAAQPPPSTAQEVQEAAERAAVDEQRAAAEHAHAAPHQGYRTAHFQLAHACNVSTAQTTLPAPMAALALLNGQVYRESYHSQYIDYRLFSSALLPGSAAGIPEAPPVGVEFVPSERDPSAAGPSQPLGVRIVTRHTDYLYRGPDLAHLSPMLLFMFYYKRRLHPGEDAPARPLHPQHPQASTHAWARRQHFAVPQPIGDAPVRPTSDAADPQARDVYAAFALGNFAAYSADAPLDLTGGLWAAYRRYFFSGDGAPSIELRVARHMLDNIDSLAVTRAHADERRLQLQRLDRDPLQEAEDALLEHVPGEEYGVEAAEEDDPAPSAPHRSSRPDNSLWSGLASAPEARSQLQATYLRPPRTVTGRSAKEEAYVNAALRQLPAPPSAGSGTAPHPSLHQQAVRDNRTLTRPVIQDILDEQARHEVLGPQRTEQQHMVLLDRGQPSVRAQAFVLEQPPVIYPTPGPIPQPPPYILLPPDSLPSIADTARLFTLSDEQARVFSIYARLLLAEKAGRPQPPRAISQQQLAASPAPYLAVLRHALRLAALPHLYRLHAAEAQQTLLLWRSTDLSPAGGALSAEYLQELERLGGSENDGGVPAVCGFFHGVRYNMTTTVNPTLRHVHNNTATGTGIILDPREPAIPAGAAVHVLTYPPCAIIVKPDGLSPGHTLPHLQPGEIVVAPSIVDFTPSAARQPSAVTRYGFPLDAAYAVTDYYVQGASLRGFWLVHFGRPPTGGYHRASLYVIATRFRSLNDLHLLTPLWNNAHEERQLKLAFRKLAQRDPDLAAEWERLTALAATTAAQYDALLGALPAEPPV</sequence>
<keyword evidence="2" id="KW-0450">Lipoyl</keyword>
<evidence type="ECO:0000256" key="3">
    <source>
        <dbReference type="SAM" id="MobiDB-lite"/>
    </source>
</evidence>
<dbReference type="InterPro" id="IPR025476">
    <property type="entry name" value="Helitron_helicase-like"/>
</dbReference>
<dbReference type="Pfam" id="PF14214">
    <property type="entry name" value="Helitron_like_N"/>
    <property type="match status" value="1"/>
</dbReference>
<dbReference type="GO" id="GO:0005739">
    <property type="term" value="C:mitochondrion"/>
    <property type="evidence" value="ECO:0007669"/>
    <property type="project" value="TreeGrafter"/>
</dbReference>
<feature type="region of interest" description="Disordered" evidence="3">
    <location>
        <begin position="1322"/>
        <end position="1346"/>
    </location>
</feature>
<dbReference type="STRING" id="33097.A0A150FVZ7"/>
<feature type="region of interest" description="Disordered" evidence="3">
    <location>
        <begin position="121"/>
        <end position="157"/>
    </location>
</feature>
<feature type="region of interest" description="Disordered" evidence="3">
    <location>
        <begin position="1247"/>
        <end position="1282"/>
    </location>
</feature>
<feature type="compositionally biased region" description="Acidic residues" evidence="3">
    <location>
        <begin position="1254"/>
        <end position="1264"/>
    </location>
</feature>
<evidence type="ECO:0000313" key="5">
    <source>
        <dbReference type="EMBL" id="KXZ41792.1"/>
    </source>
</evidence>
<dbReference type="EMBL" id="LSYV01000280">
    <property type="protein sequence ID" value="KXZ41792.1"/>
    <property type="molecule type" value="Genomic_DNA"/>
</dbReference>
<organism evidence="5 6">
    <name type="scientific">Gonium pectorale</name>
    <name type="common">Green alga</name>
    <dbReference type="NCBI Taxonomy" id="33097"/>
    <lineage>
        <taxon>Eukaryota</taxon>
        <taxon>Viridiplantae</taxon>
        <taxon>Chlorophyta</taxon>
        <taxon>core chlorophytes</taxon>
        <taxon>Chlorophyceae</taxon>
        <taxon>CS clade</taxon>
        <taxon>Chlamydomonadales</taxon>
        <taxon>Volvocaceae</taxon>
        <taxon>Gonium</taxon>
    </lineage>
</organism>
<dbReference type="GO" id="GO:0006099">
    <property type="term" value="P:tricarboxylic acid cycle"/>
    <property type="evidence" value="ECO:0007669"/>
    <property type="project" value="TreeGrafter"/>
</dbReference>
<dbReference type="OrthoDB" id="550843at2759"/>
<gene>
    <name evidence="5" type="ORF">GPECTOR_281g741</name>
</gene>
<proteinExistence type="inferred from homology"/>
<dbReference type="GO" id="GO:0004149">
    <property type="term" value="F:dihydrolipoyllysine-residue succinyltransferase activity"/>
    <property type="evidence" value="ECO:0007669"/>
    <property type="project" value="TreeGrafter"/>
</dbReference>
<evidence type="ECO:0000256" key="1">
    <source>
        <dbReference type="ARBA" id="ARBA00007317"/>
    </source>
</evidence>
<feature type="domain" description="Helitron helicase-like" evidence="4">
    <location>
        <begin position="429"/>
        <end position="646"/>
    </location>
</feature>
<feature type="region of interest" description="Disordered" evidence="3">
    <location>
        <begin position="1111"/>
        <end position="1130"/>
    </location>
</feature>
<name>A0A150FVZ7_GONPE</name>
<protein>
    <recommendedName>
        <fullName evidence="4">Helitron helicase-like domain-containing protein</fullName>
    </recommendedName>
</protein>
<feature type="region of interest" description="Disordered" evidence="3">
    <location>
        <begin position="248"/>
        <end position="270"/>
    </location>
</feature>
<comment type="caution">
    <text evidence="5">The sequence shown here is derived from an EMBL/GenBank/DDBJ whole genome shotgun (WGS) entry which is preliminary data.</text>
</comment>
<evidence type="ECO:0000256" key="2">
    <source>
        <dbReference type="ARBA" id="ARBA00022823"/>
    </source>
</evidence>
<reference evidence="6" key="1">
    <citation type="journal article" date="2016" name="Nat. Commun.">
        <title>The Gonium pectorale genome demonstrates co-option of cell cycle regulation during the evolution of multicellularity.</title>
        <authorList>
            <person name="Hanschen E.R."/>
            <person name="Marriage T.N."/>
            <person name="Ferris P.J."/>
            <person name="Hamaji T."/>
            <person name="Toyoda A."/>
            <person name="Fujiyama A."/>
            <person name="Neme R."/>
            <person name="Noguchi H."/>
            <person name="Minakuchi Y."/>
            <person name="Suzuki M."/>
            <person name="Kawai-Toyooka H."/>
            <person name="Smith D.R."/>
            <person name="Sparks H."/>
            <person name="Anderson J."/>
            <person name="Bakaric R."/>
            <person name="Luria V."/>
            <person name="Karger A."/>
            <person name="Kirschner M.W."/>
            <person name="Durand P.M."/>
            <person name="Michod R.E."/>
            <person name="Nozaki H."/>
            <person name="Olson B.J."/>
        </authorList>
    </citation>
    <scope>NUCLEOTIDE SEQUENCE [LARGE SCALE GENOMIC DNA]</scope>
    <source>
        <strain evidence="6">NIES-2863</strain>
    </source>
</reference>
<feature type="compositionally biased region" description="Low complexity" evidence="3">
    <location>
        <begin position="1327"/>
        <end position="1337"/>
    </location>
</feature>
<dbReference type="PANTHER" id="PTHR43416:SF5">
    <property type="entry name" value="DIHYDROLIPOYLLYSINE-RESIDUE SUCCINYLTRANSFERASE COMPONENT OF 2-OXOGLUTARATE DEHYDROGENASE COMPLEX, MITOCHONDRIAL"/>
    <property type="match status" value="1"/>
</dbReference>
<comment type="similarity">
    <text evidence="1">Belongs to the 2-oxoacid dehydrogenase family.</text>
</comment>
<accession>A0A150FVZ7</accession>
<dbReference type="InterPro" id="IPR050537">
    <property type="entry name" value="2-oxoacid_dehydrogenase"/>
</dbReference>
<evidence type="ECO:0000259" key="4">
    <source>
        <dbReference type="Pfam" id="PF14214"/>
    </source>
</evidence>
<feature type="region of interest" description="Disordered" evidence="3">
    <location>
        <begin position="691"/>
        <end position="718"/>
    </location>
</feature>
<feature type="compositionally biased region" description="Polar residues" evidence="3">
    <location>
        <begin position="132"/>
        <end position="141"/>
    </location>
</feature>